<dbReference type="KEGG" id="mgr:MGG_08912"/>
<feature type="compositionally biased region" description="Polar residues" evidence="5">
    <location>
        <begin position="224"/>
        <end position="253"/>
    </location>
</feature>
<dbReference type="SUPFAM" id="SSF57850">
    <property type="entry name" value="RING/U-box"/>
    <property type="match status" value="1"/>
</dbReference>
<accession>G4MVM5</accession>
<evidence type="ECO:0000259" key="6">
    <source>
        <dbReference type="PROSITE" id="PS50089"/>
    </source>
</evidence>
<dbReference type="OrthoDB" id="6270329at2759"/>
<dbReference type="InterPro" id="IPR001841">
    <property type="entry name" value="Znf_RING"/>
</dbReference>
<feature type="compositionally biased region" description="Low complexity" evidence="5">
    <location>
        <begin position="207"/>
        <end position="223"/>
    </location>
</feature>
<dbReference type="SMART" id="SM00184">
    <property type="entry name" value="RING"/>
    <property type="match status" value="1"/>
</dbReference>
<evidence type="ECO:0000256" key="4">
    <source>
        <dbReference type="PROSITE-ProRule" id="PRU00175"/>
    </source>
</evidence>
<proteinExistence type="predicted"/>
<dbReference type="eggNOG" id="KOG0317">
    <property type="taxonomic scope" value="Eukaryota"/>
</dbReference>
<dbReference type="RefSeq" id="XP_003713941.1">
    <property type="nucleotide sequence ID" value="XM_003713893.1"/>
</dbReference>
<dbReference type="STRING" id="242507.G4MVM5"/>
<dbReference type="PANTHER" id="PTHR23041">
    <property type="entry name" value="RING FINGER DOMAIN-CONTAINING"/>
    <property type="match status" value="1"/>
</dbReference>
<name>G4MVM5_PYRO7</name>
<dbReference type="Pfam" id="PF13920">
    <property type="entry name" value="zf-C3HC4_3"/>
    <property type="match status" value="1"/>
</dbReference>
<dbReference type="GeneID" id="2679898"/>
<dbReference type="Gene3D" id="3.30.40.10">
    <property type="entry name" value="Zinc/RING finger domain, C3HC4 (zinc finger)"/>
    <property type="match status" value="1"/>
</dbReference>
<organism evidence="7 8">
    <name type="scientific">Pyricularia oryzae (strain 70-15 / ATCC MYA-4617 / FGSC 8958)</name>
    <name type="common">Rice blast fungus</name>
    <name type="synonym">Magnaporthe oryzae</name>
    <dbReference type="NCBI Taxonomy" id="242507"/>
    <lineage>
        <taxon>Eukaryota</taxon>
        <taxon>Fungi</taxon>
        <taxon>Dikarya</taxon>
        <taxon>Ascomycota</taxon>
        <taxon>Pezizomycotina</taxon>
        <taxon>Sordariomycetes</taxon>
        <taxon>Sordariomycetidae</taxon>
        <taxon>Magnaporthales</taxon>
        <taxon>Pyriculariaceae</taxon>
        <taxon>Pyricularia</taxon>
    </lineage>
</organism>
<keyword evidence="2 4" id="KW-0863">Zinc-finger</keyword>
<keyword evidence="1" id="KW-0479">Metal-binding</keyword>
<feature type="region of interest" description="Disordered" evidence="5">
    <location>
        <begin position="21"/>
        <end position="69"/>
    </location>
</feature>
<feature type="domain" description="RING-type" evidence="6">
    <location>
        <begin position="362"/>
        <end position="403"/>
    </location>
</feature>
<evidence type="ECO:0000313" key="7">
    <source>
        <dbReference type="EMBL" id="EHA54134.1"/>
    </source>
</evidence>
<protein>
    <recommendedName>
        <fullName evidence="6">RING-type domain-containing protein</fullName>
    </recommendedName>
</protein>
<evidence type="ECO:0000256" key="3">
    <source>
        <dbReference type="ARBA" id="ARBA00022833"/>
    </source>
</evidence>
<dbReference type="InterPro" id="IPR047134">
    <property type="entry name" value="RNF4"/>
</dbReference>
<sequence length="445" mass="48025">MANVEASSPFRSSYLEAAARHLNSNLFDPQSPPPPPPPQLELPQLPPQSAPAAHDGQQSHFTRRRRSRASSPWILTAFSDFSDIDLTSPSTSTLRTAAPQYTPVLPPPLPTPELQLISLSTIATTFPQDVSESILSLSPVSLPSLSNSADRLPRFHPQRPFRPLPIANPNDNDDAPEADVPFMPVRESLRIDRLVSSRPKSPPPPRSQSSRFAEAGSSSSSSSNPFPATESRTQSTVKPEATASNSIEISSLTEHIMPASTRSRVTAPSGSNSSPPSASESTKLRAPRRSQGGASDKSTRPRPGAEEDEDEDEWEQPLAKRRRLGQANTEVIDLVDAETAPAPPKATKPKSANQIRLSNLQCSICMDDMTCLTSTHCGHLFCGGCLHSALHVNATKRVCPICRQKIELVPTSGARANKVPTKGFWPLSLKIMTATRKGKTKEAGV</sequence>
<dbReference type="AlphaFoldDB" id="G4MVM5"/>
<gene>
    <name evidence="7" type="ORF">MGG_08912</name>
</gene>
<dbReference type="GO" id="GO:0008270">
    <property type="term" value="F:zinc ion binding"/>
    <property type="evidence" value="ECO:0007669"/>
    <property type="project" value="UniProtKB-KW"/>
</dbReference>
<feature type="compositionally biased region" description="Low complexity" evidence="5">
    <location>
        <begin position="268"/>
        <end position="281"/>
    </location>
</feature>
<evidence type="ECO:0000256" key="2">
    <source>
        <dbReference type="ARBA" id="ARBA00022771"/>
    </source>
</evidence>
<dbReference type="InterPro" id="IPR013083">
    <property type="entry name" value="Znf_RING/FYVE/PHD"/>
</dbReference>
<evidence type="ECO:0000256" key="1">
    <source>
        <dbReference type="ARBA" id="ARBA00022723"/>
    </source>
</evidence>
<dbReference type="PROSITE" id="PS00518">
    <property type="entry name" value="ZF_RING_1"/>
    <property type="match status" value="1"/>
</dbReference>
<keyword evidence="3" id="KW-0862">Zinc</keyword>
<dbReference type="InterPro" id="IPR017907">
    <property type="entry name" value="Znf_RING_CS"/>
</dbReference>
<dbReference type="PANTHER" id="PTHR23041:SF78">
    <property type="entry name" value="E3 UBIQUITIN-PROTEIN LIGASE RNF4"/>
    <property type="match status" value="1"/>
</dbReference>
<feature type="region of interest" description="Disordered" evidence="5">
    <location>
        <begin position="149"/>
        <end position="325"/>
    </location>
</feature>
<dbReference type="Proteomes" id="UP000009058">
    <property type="component" value="Chromosome 2"/>
</dbReference>
<dbReference type="OMA" id="ICMDDMT"/>
<dbReference type="SMR" id="G4MVM5"/>
<feature type="compositionally biased region" description="Acidic residues" evidence="5">
    <location>
        <begin position="306"/>
        <end position="315"/>
    </location>
</feature>
<dbReference type="PROSITE" id="PS50089">
    <property type="entry name" value="ZF_RING_2"/>
    <property type="match status" value="1"/>
</dbReference>
<feature type="compositionally biased region" description="Pro residues" evidence="5">
    <location>
        <begin position="30"/>
        <end position="49"/>
    </location>
</feature>
<evidence type="ECO:0000313" key="8">
    <source>
        <dbReference type="Proteomes" id="UP000009058"/>
    </source>
</evidence>
<dbReference type="HOGENOM" id="CLU_565073_0_0_1"/>
<dbReference type="EMBL" id="CM001232">
    <property type="protein sequence ID" value="EHA54134.1"/>
    <property type="molecule type" value="Genomic_DNA"/>
</dbReference>
<reference key="2">
    <citation type="submission" date="2011-05" db="EMBL/GenBank/DDBJ databases">
        <title>The Genome Sequence of Magnaporthe oryzae 70-15.</title>
        <authorList>
            <consortium name="The Broad Institute Genome Sequencing Platform"/>
            <person name="Ma L.-J."/>
            <person name="Dead R."/>
            <person name="Young S.K."/>
            <person name="Zeng Q."/>
            <person name="Gargeya S."/>
            <person name="Fitzgerald M."/>
            <person name="Haas B."/>
            <person name="Abouelleil A."/>
            <person name="Alvarado L."/>
            <person name="Arachchi H.M."/>
            <person name="Berlin A."/>
            <person name="Brown A."/>
            <person name="Chapman S.B."/>
            <person name="Chen Z."/>
            <person name="Dunbar C."/>
            <person name="Freedman E."/>
            <person name="Gearin G."/>
            <person name="Gellesch M."/>
            <person name="Goldberg J."/>
            <person name="Griggs A."/>
            <person name="Gujja S."/>
            <person name="Heiman D."/>
            <person name="Howarth C."/>
            <person name="Larson L."/>
            <person name="Lui A."/>
            <person name="MacDonald P.J.P."/>
            <person name="Mehta T."/>
            <person name="Montmayeur A."/>
            <person name="Murphy C."/>
            <person name="Neiman D."/>
            <person name="Pearson M."/>
            <person name="Priest M."/>
            <person name="Roberts A."/>
            <person name="Saif S."/>
            <person name="Shea T."/>
            <person name="Shenoy N."/>
            <person name="Sisk P."/>
            <person name="Stolte C."/>
            <person name="Sykes S."/>
            <person name="Yandava C."/>
            <person name="Wortman J."/>
            <person name="Nusbaum C."/>
            <person name="Birren B."/>
        </authorList>
    </citation>
    <scope>NUCLEOTIDE SEQUENCE</scope>
    <source>
        <strain>70-15</strain>
    </source>
</reference>
<dbReference type="InParanoid" id="G4MVM5"/>
<dbReference type="VEuPathDB" id="FungiDB:MGG_08912"/>
<reference evidence="7 8" key="1">
    <citation type="journal article" date="2005" name="Nature">
        <title>The genome sequence of the rice blast fungus Magnaporthe grisea.</title>
        <authorList>
            <person name="Dean R.A."/>
            <person name="Talbot N.J."/>
            <person name="Ebbole D.J."/>
            <person name="Farman M.L."/>
            <person name="Mitchell T.K."/>
            <person name="Orbach M.J."/>
            <person name="Thon M."/>
            <person name="Kulkarni R."/>
            <person name="Xu J.R."/>
            <person name="Pan H."/>
            <person name="Read N.D."/>
            <person name="Lee Y.H."/>
            <person name="Carbone I."/>
            <person name="Brown D."/>
            <person name="Oh Y.Y."/>
            <person name="Donofrio N."/>
            <person name="Jeong J.S."/>
            <person name="Soanes D.M."/>
            <person name="Djonovic S."/>
            <person name="Kolomiets E."/>
            <person name="Rehmeyer C."/>
            <person name="Li W."/>
            <person name="Harding M."/>
            <person name="Kim S."/>
            <person name="Lebrun M.H."/>
            <person name="Bohnert H."/>
            <person name="Coughlan S."/>
            <person name="Butler J."/>
            <person name="Calvo S."/>
            <person name="Ma L.J."/>
            <person name="Nicol R."/>
            <person name="Purcell S."/>
            <person name="Nusbaum C."/>
            <person name="Galagan J.E."/>
            <person name="Birren B.W."/>
        </authorList>
    </citation>
    <scope>NUCLEOTIDE SEQUENCE [LARGE SCALE GENOMIC DNA]</scope>
    <source>
        <strain evidence="8">70-15 / ATCC MYA-4617 / FGSC 8958</strain>
    </source>
</reference>
<keyword evidence="8" id="KW-1185">Reference proteome</keyword>
<evidence type="ECO:0000256" key="5">
    <source>
        <dbReference type="SAM" id="MobiDB-lite"/>
    </source>
</evidence>